<keyword evidence="1" id="KW-0472">Membrane</keyword>
<name>A0A2P5CVM5_TREOI</name>
<proteinExistence type="predicted"/>
<evidence type="ECO:0000313" key="2">
    <source>
        <dbReference type="EMBL" id="PON65090.1"/>
    </source>
</evidence>
<keyword evidence="3" id="KW-1185">Reference proteome</keyword>
<dbReference type="InParanoid" id="A0A2P5CVM5"/>
<evidence type="ECO:0000256" key="1">
    <source>
        <dbReference type="SAM" id="Phobius"/>
    </source>
</evidence>
<dbReference type="EMBL" id="JXTC01000323">
    <property type="protein sequence ID" value="PON65090.1"/>
    <property type="molecule type" value="Genomic_DNA"/>
</dbReference>
<gene>
    <name evidence="2" type="ORF">TorRG33x02_271480</name>
</gene>
<keyword evidence="1" id="KW-0812">Transmembrane</keyword>
<sequence>MMSFAWSSSLLEPPVSSFCLLEMWPTAKLAAQSASKAVQIRKMRGFLEVRFLRGAARIKTVCNERLKRMIALTFHSFQSLLILFGIGETILRYIYIYI</sequence>
<organism evidence="2 3">
    <name type="scientific">Trema orientale</name>
    <name type="common">Charcoal tree</name>
    <name type="synonym">Celtis orientalis</name>
    <dbReference type="NCBI Taxonomy" id="63057"/>
    <lineage>
        <taxon>Eukaryota</taxon>
        <taxon>Viridiplantae</taxon>
        <taxon>Streptophyta</taxon>
        <taxon>Embryophyta</taxon>
        <taxon>Tracheophyta</taxon>
        <taxon>Spermatophyta</taxon>
        <taxon>Magnoliopsida</taxon>
        <taxon>eudicotyledons</taxon>
        <taxon>Gunneridae</taxon>
        <taxon>Pentapetalae</taxon>
        <taxon>rosids</taxon>
        <taxon>fabids</taxon>
        <taxon>Rosales</taxon>
        <taxon>Cannabaceae</taxon>
        <taxon>Trema</taxon>
    </lineage>
</organism>
<keyword evidence="1" id="KW-1133">Transmembrane helix</keyword>
<dbReference type="AlphaFoldDB" id="A0A2P5CVM5"/>
<comment type="caution">
    <text evidence="2">The sequence shown here is derived from an EMBL/GenBank/DDBJ whole genome shotgun (WGS) entry which is preliminary data.</text>
</comment>
<dbReference type="Proteomes" id="UP000237000">
    <property type="component" value="Unassembled WGS sequence"/>
</dbReference>
<protein>
    <submittedName>
        <fullName evidence="2">Uncharacterized protein</fullName>
    </submittedName>
</protein>
<evidence type="ECO:0000313" key="3">
    <source>
        <dbReference type="Proteomes" id="UP000237000"/>
    </source>
</evidence>
<accession>A0A2P5CVM5</accession>
<feature type="transmembrane region" description="Helical" evidence="1">
    <location>
        <begin position="76"/>
        <end position="95"/>
    </location>
</feature>
<reference evidence="3" key="1">
    <citation type="submission" date="2016-06" db="EMBL/GenBank/DDBJ databases">
        <title>Parallel loss of symbiosis genes in relatives of nitrogen-fixing non-legume Parasponia.</title>
        <authorList>
            <person name="Van Velzen R."/>
            <person name="Holmer R."/>
            <person name="Bu F."/>
            <person name="Rutten L."/>
            <person name="Van Zeijl A."/>
            <person name="Liu W."/>
            <person name="Santuari L."/>
            <person name="Cao Q."/>
            <person name="Sharma T."/>
            <person name="Shen D."/>
            <person name="Roswanjaya Y."/>
            <person name="Wardhani T."/>
            <person name="Kalhor M.S."/>
            <person name="Jansen J."/>
            <person name="Van den Hoogen J."/>
            <person name="Gungor B."/>
            <person name="Hartog M."/>
            <person name="Hontelez J."/>
            <person name="Verver J."/>
            <person name="Yang W.-C."/>
            <person name="Schijlen E."/>
            <person name="Repin R."/>
            <person name="Schilthuizen M."/>
            <person name="Schranz E."/>
            <person name="Heidstra R."/>
            <person name="Miyata K."/>
            <person name="Fedorova E."/>
            <person name="Kohlen W."/>
            <person name="Bisseling T."/>
            <person name="Smit S."/>
            <person name="Geurts R."/>
        </authorList>
    </citation>
    <scope>NUCLEOTIDE SEQUENCE [LARGE SCALE GENOMIC DNA]</scope>
    <source>
        <strain evidence="3">cv. RG33-2</strain>
    </source>
</reference>